<comment type="caution">
    <text evidence="6">The sequence shown here is derived from an EMBL/GenBank/DDBJ whole genome shotgun (WGS) entry which is preliminary data.</text>
</comment>
<evidence type="ECO:0000259" key="5">
    <source>
        <dbReference type="Pfam" id="PF04500"/>
    </source>
</evidence>
<dbReference type="EMBL" id="CAJOBR010001143">
    <property type="protein sequence ID" value="CAF4582289.1"/>
    <property type="molecule type" value="Genomic_DNA"/>
</dbReference>
<feature type="compositionally biased region" description="Polar residues" evidence="4">
    <location>
        <begin position="1023"/>
        <end position="1041"/>
    </location>
</feature>
<organism evidence="6 8">
    <name type="scientific">Rotaria socialis</name>
    <dbReference type="NCBI Taxonomy" id="392032"/>
    <lineage>
        <taxon>Eukaryota</taxon>
        <taxon>Metazoa</taxon>
        <taxon>Spiralia</taxon>
        <taxon>Gnathifera</taxon>
        <taxon>Rotifera</taxon>
        <taxon>Eurotatoria</taxon>
        <taxon>Bdelloidea</taxon>
        <taxon>Philodinida</taxon>
        <taxon>Philodinidae</taxon>
        <taxon>Rotaria</taxon>
    </lineage>
</organism>
<feature type="compositionally biased region" description="Acidic residues" evidence="4">
    <location>
        <begin position="1067"/>
        <end position="1084"/>
    </location>
</feature>
<keyword evidence="2" id="KW-0863">Zinc-finger</keyword>
<feature type="compositionally biased region" description="Polar residues" evidence="4">
    <location>
        <begin position="1336"/>
        <end position="1349"/>
    </location>
</feature>
<evidence type="ECO:0000256" key="4">
    <source>
        <dbReference type="SAM" id="MobiDB-lite"/>
    </source>
</evidence>
<feature type="region of interest" description="Disordered" evidence="4">
    <location>
        <begin position="1311"/>
        <end position="1349"/>
    </location>
</feature>
<dbReference type="Gene3D" id="2.20.25.240">
    <property type="match status" value="1"/>
</dbReference>
<sequence length="1376" mass="156267">MADDNDINHLKEYSVVETKRHKPCLIFLGYRYVQDKIQNQTIYWRCEDRTHCNGRAHQLVGNGSQPILTIKHNHQPSADDIVSNESMTVDGQRRQKRRQNLKTPFYQQNEMDDLLLSSPSSTMTSPIKLENNQNRQQHLQQHGAMVKNLHLSEVITTAAATNAHHYNGTGINRHHMVDPIEMTKLLSNITTTTNSSNTLMKTIPPSSNMDYSSRLNHFSWEEIEGRYLPVIFRNENDCLQRYTSKMYVENTLFQSESWQRYAILARSLPPLISFPYTENELKLFRLIVEWHLASFHFKTILPSDCLIRFDDLLDFYGALRKLRDSVTSTSFNRTLPHPPIPPSLHMAPPKQRIFPSTSSLSNSLAQSFELPTMTGNASLKPQLHPARHATPGKMYPPQVHHSHSSHYLLQQNADLLPSFSNPPTHAYNFNSAPPKSNVPVLSTPSNQWNENLSKLNDKTRPPIPRPQVPINNAPRQEQIIHDKPILSQKLSHQSIDNYNLSRETKESGWVQINNVFVPYIVKLKLRDSDLEKCTTRQSIPQLQREFYVPYEILIKCHIFSDSEFAFKKFLIKATQQDFDIFNSLISNINIFDEKVPEKTLLVNLYHVMIGLQKILYVKLLTTKQPRTQVNKYHAEVLVHKGGTLLMHENKLVPYILQNNRFYVPLAHAFHSLPHVIQQAKRGARAPRQYELDYLNLLFLYFSIDSPSLTSDTLLVDAFSVKSPDLQPPIHFRTLSEHQQYERNKIINTIMRIAQTNNKVHPPPPPPPSLQSTKVSISANTSTHKSNKCPPANVVVNPLIHHPSFYGLPSMISPIKQPSLQATTTTTTTTTSIPALSSSYSNSVVVNPFLLPPNNNLELATKLSSRKPQIKTLKYDNCLLNVILKSSDQPMNDSKISIRHIFQQFLFNINYGRFIQWCQTNLLLPLVKLDDEEKKILNINNDDYYVDYRHLDRCIELLNDLKRGTISMTLLPPSNIDSQQQHHHQQQQQIGSIKSQLAGAKKRKTTVPTTRHIPPPQQSSSPSLSIVTKNDLNSPSHDNGYQSPELPVTEEPVISSTNNAIINNNNNNDDDNDNDNDNDDDDDDDIMPVVATIEEEQPLQESNQFDMNASLLIISSDECDDGKIQLDDTLPSCSSGYESAAPLTNVDINMVHNTSSDDDETNSTTRSRQHSSSCHSEQSHAPILSTVSTNIELNSNDQDKNDLTPVISKTKTVTRQRDKHGKFRARARSRSRSPTPRNVKKKRSSDEELPATSTITSDQIEYHLRTLLMPVNEQRRTRTRPIKTPTRLVEEISSNNTIKNIEPDMNAFDIFSTSSSSSSSSSSASSSASTSTITSTDILNKTNSNEPMINHQPCTYNVTISNKPNKLGLTIKKVIQR</sequence>
<name>A0A818GEJ8_9BILA</name>
<keyword evidence="3" id="KW-0862">Zinc</keyword>
<evidence type="ECO:0000313" key="7">
    <source>
        <dbReference type="EMBL" id="CAF4582289.1"/>
    </source>
</evidence>
<dbReference type="EMBL" id="CAJNYT010002710">
    <property type="protein sequence ID" value="CAF3488618.1"/>
    <property type="molecule type" value="Genomic_DNA"/>
</dbReference>
<accession>A0A818GEJ8</accession>
<feature type="region of interest" description="Disordered" evidence="4">
    <location>
        <begin position="1192"/>
        <end position="1251"/>
    </location>
</feature>
<feature type="region of interest" description="Disordered" evidence="4">
    <location>
        <begin position="1058"/>
        <end position="1084"/>
    </location>
</feature>
<gene>
    <name evidence="6" type="ORF">GRG538_LOCUS16835</name>
    <name evidence="7" type="ORF">QYT958_LOCUS10344</name>
</gene>
<feature type="domain" description="FLYWCH-type" evidence="5">
    <location>
        <begin position="16"/>
        <end position="74"/>
    </location>
</feature>
<evidence type="ECO:0000256" key="2">
    <source>
        <dbReference type="ARBA" id="ARBA00022771"/>
    </source>
</evidence>
<proteinExistence type="predicted"/>
<feature type="region of interest" description="Disordered" evidence="4">
    <location>
        <begin position="971"/>
        <end position="1045"/>
    </location>
</feature>
<dbReference type="Proteomes" id="UP000663848">
    <property type="component" value="Unassembled WGS sequence"/>
</dbReference>
<evidence type="ECO:0000256" key="1">
    <source>
        <dbReference type="ARBA" id="ARBA00022723"/>
    </source>
</evidence>
<feature type="compositionally biased region" description="Low complexity" evidence="4">
    <location>
        <begin position="1161"/>
        <end position="1175"/>
    </location>
</feature>
<feature type="compositionally biased region" description="Basic residues" evidence="4">
    <location>
        <begin position="1211"/>
        <end position="1230"/>
    </location>
</feature>
<evidence type="ECO:0000256" key="3">
    <source>
        <dbReference type="ARBA" id="ARBA00022833"/>
    </source>
</evidence>
<feature type="region of interest" description="Disordered" evidence="4">
    <location>
        <begin position="1150"/>
        <end position="1180"/>
    </location>
</feature>
<keyword evidence="1" id="KW-0479">Metal-binding</keyword>
<feature type="compositionally biased region" description="Low complexity" evidence="4">
    <location>
        <begin position="1311"/>
        <end position="1335"/>
    </location>
</feature>
<protein>
    <recommendedName>
        <fullName evidence="5">FLYWCH-type domain-containing protein</fullName>
    </recommendedName>
</protein>
<reference evidence="6" key="1">
    <citation type="submission" date="2021-02" db="EMBL/GenBank/DDBJ databases">
        <authorList>
            <person name="Nowell W R."/>
        </authorList>
    </citation>
    <scope>NUCLEOTIDE SEQUENCE</scope>
</reference>
<evidence type="ECO:0000313" key="6">
    <source>
        <dbReference type="EMBL" id="CAF3488618.1"/>
    </source>
</evidence>
<dbReference type="GO" id="GO:0008270">
    <property type="term" value="F:zinc ion binding"/>
    <property type="evidence" value="ECO:0007669"/>
    <property type="project" value="UniProtKB-KW"/>
</dbReference>
<evidence type="ECO:0000313" key="8">
    <source>
        <dbReference type="Proteomes" id="UP000663872"/>
    </source>
</evidence>
<dbReference type="Pfam" id="PF04500">
    <property type="entry name" value="FLYWCH"/>
    <property type="match status" value="1"/>
</dbReference>
<dbReference type="InterPro" id="IPR007588">
    <property type="entry name" value="Znf_FLYWCH"/>
</dbReference>
<dbReference type="Proteomes" id="UP000663872">
    <property type="component" value="Unassembled WGS sequence"/>
</dbReference>